<name>A0ABD0Z183_9HEMI</name>
<evidence type="ECO:0000313" key="3">
    <source>
        <dbReference type="Proteomes" id="UP001558652"/>
    </source>
</evidence>
<feature type="compositionally biased region" description="Pro residues" evidence="1">
    <location>
        <begin position="381"/>
        <end position="395"/>
    </location>
</feature>
<evidence type="ECO:0000256" key="1">
    <source>
        <dbReference type="SAM" id="MobiDB-lite"/>
    </source>
</evidence>
<dbReference type="AlphaFoldDB" id="A0ABD0Z183"/>
<accession>A0ABD0Z183</accession>
<dbReference type="Proteomes" id="UP001558652">
    <property type="component" value="Unassembled WGS sequence"/>
</dbReference>
<comment type="caution">
    <text evidence="2">The sequence shown here is derived from an EMBL/GenBank/DDBJ whole genome shotgun (WGS) entry which is preliminary data.</text>
</comment>
<gene>
    <name evidence="2" type="ORF">AAG570_010881</name>
</gene>
<feature type="compositionally biased region" description="Pro residues" evidence="1">
    <location>
        <begin position="174"/>
        <end position="183"/>
    </location>
</feature>
<feature type="region of interest" description="Disordered" evidence="1">
    <location>
        <begin position="61"/>
        <end position="106"/>
    </location>
</feature>
<reference evidence="2 3" key="1">
    <citation type="submission" date="2024-07" db="EMBL/GenBank/DDBJ databases">
        <title>Chromosome-level genome assembly of the water stick insect Ranatra chinensis (Heteroptera: Nepidae).</title>
        <authorList>
            <person name="Liu X."/>
        </authorList>
    </citation>
    <scope>NUCLEOTIDE SEQUENCE [LARGE SCALE GENOMIC DNA]</scope>
    <source>
        <strain evidence="2">Cailab_2021Rc</strain>
        <tissue evidence="2">Muscle</tissue>
    </source>
</reference>
<feature type="compositionally biased region" description="Low complexity" evidence="1">
    <location>
        <begin position="363"/>
        <end position="380"/>
    </location>
</feature>
<evidence type="ECO:0000313" key="2">
    <source>
        <dbReference type="EMBL" id="KAL1131263.1"/>
    </source>
</evidence>
<feature type="compositionally biased region" description="Polar residues" evidence="1">
    <location>
        <begin position="232"/>
        <end position="252"/>
    </location>
</feature>
<proteinExistence type="predicted"/>
<feature type="compositionally biased region" description="Polar residues" evidence="1">
    <location>
        <begin position="290"/>
        <end position="301"/>
    </location>
</feature>
<dbReference type="EMBL" id="JBFDAA010000006">
    <property type="protein sequence ID" value="KAL1131263.1"/>
    <property type="molecule type" value="Genomic_DNA"/>
</dbReference>
<feature type="region of interest" description="Disordered" evidence="1">
    <location>
        <begin position="216"/>
        <end position="423"/>
    </location>
</feature>
<protein>
    <submittedName>
        <fullName evidence="2">Uncharacterized protein</fullName>
    </submittedName>
</protein>
<keyword evidence="3" id="KW-1185">Reference proteome</keyword>
<feature type="region of interest" description="Disordered" evidence="1">
    <location>
        <begin position="157"/>
        <end position="191"/>
    </location>
</feature>
<organism evidence="2 3">
    <name type="scientific">Ranatra chinensis</name>
    <dbReference type="NCBI Taxonomy" id="642074"/>
    <lineage>
        <taxon>Eukaryota</taxon>
        <taxon>Metazoa</taxon>
        <taxon>Ecdysozoa</taxon>
        <taxon>Arthropoda</taxon>
        <taxon>Hexapoda</taxon>
        <taxon>Insecta</taxon>
        <taxon>Pterygota</taxon>
        <taxon>Neoptera</taxon>
        <taxon>Paraneoptera</taxon>
        <taxon>Hemiptera</taxon>
        <taxon>Heteroptera</taxon>
        <taxon>Panheteroptera</taxon>
        <taxon>Nepomorpha</taxon>
        <taxon>Nepidae</taxon>
        <taxon>Ranatrinae</taxon>
        <taxon>Ranatra</taxon>
    </lineage>
</organism>
<sequence length="488" mass="51763">MVQDLPSVANMTAMSQNRVLSVLLDNRDGQTQSKRRIPPFLKDYSSQEEIGEVFEHLAGGGGVKAVDKRPPPVPPRNGGHHQQKLNSQNQRATRARHPNRAGQPVTAWPDGILAEFNNLIAEFTTNAHPDPVPEICGGSEGKKEEEQMRYKLAQRDVPEGGAGQPVLLRAGPLPQAPPPPPTDLQPAQHHQLSHVTLTDMEESEDSGLERSAEILDSPLADNPPSSRDVDCGTQTSPTMSRSSSFTWMSDCSSVPGHSPPDSIEGEDDTTSTSSGDDPPSHRKDDPESGIGTSSPPNNRTSKGGMGGGQKCRRKETWERLRRRQSGGGGKQFVGWGDDEVWVRQGGEGGEWSSDPEVGGGAGAVAVAGAAGRRPRPTCLPLQPPPPLPHPLPPASASPLASPTSLKHAAPPLPPELTNKSSSAPLLANSAHPLTRSASASSARVMLSGAVGVVIRVTTVTYAGEGLISILERNRDMNHKPESTAEYGN</sequence>